<comment type="caution">
    <text evidence="2">The sequence shown here is derived from an EMBL/GenBank/DDBJ whole genome shotgun (WGS) entry which is preliminary data.</text>
</comment>
<dbReference type="EMBL" id="MWIO01000032">
    <property type="protein sequence ID" value="THD06659.1"/>
    <property type="molecule type" value="Genomic_DNA"/>
</dbReference>
<dbReference type="InterPro" id="IPR006935">
    <property type="entry name" value="Helicase/UvrB_N"/>
</dbReference>
<dbReference type="GO" id="GO:0016787">
    <property type="term" value="F:hydrolase activity"/>
    <property type="evidence" value="ECO:0007669"/>
    <property type="project" value="InterPro"/>
</dbReference>
<dbReference type="InterPro" id="IPR014001">
    <property type="entry name" value="Helicase_ATP-bd"/>
</dbReference>
<dbReference type="GO" id="GO:0005829">
    <property type="term" value="C:cytosol"/>
    <property type="evidence" value="ECO:0007669"/>
    <property type="project" value="TreeGrafter"/>
</dbReference>
<dbReference type="AlphaFoldDB" id="A0A4S3KE19"/>
<dbReference type="InterPro" id="IPR050742">
    <property type="entry name" value="Helicase_Restrict-Modif_Enz"/>
</dbReference>
<dbReference type="PANTHER" id="PTHR47396:SF1">
    <property type="entry name" value="ATP-DEPENDENT HELICASE IRC3-RELATED"/>
    <property type="match status" value="1"/>
</dbReference>
<dbReference type="Pfam" id="PF04851">
    <property type="entry name" value="ResIII"/>
    <property type="match status" value="1"/>
</dbReference>
<dbReference type="OrthoDB" id="9804145at2"/>
<organism evidence="2 3">
    <name type="scientific">Rhodanobacter lindaniclasticus</name>
    <dbReference type="NCBI Taxonomy" id="75310"/>
    <lineage>
        <taxon>Bacteria</taxon>
        <taxon>Pseudomonadati</taxon>
        <taxon>Pseudomonadota</taxon>
        <taxon>Gammaproteobacteria</taxon>
        <taxon>Lysobacterales</taxon>
        <taxon>Rhodanobacteraceae</taxon>
        <taxon>Rhodanobacter</taxon>
    </lineage>
</organism>
<accession>A0A4S3KE19</accession>
<sequence>MSLVDHECPANPVLKTYQCQALDAFERFLLGYRDHGAVQAYETLARERFGVGVPYRSPQALVADDVPCVCLRIPTGGGKTLIGGQAIRRVNDALLGVQHSLTLWLVPTEAIREQTLRALKLRGNLLHDSLVDELGRFSVLTIDEALGLQPGVLDTCNVIVVATMQSFKQEDTGRLGVYKQNGQLMANFEGVPASEVGNQSLVDVLRLRRPFVIVDEAHNQGTQLAFDTLARLSPCAVLELTATPDRSYQPSNVLFSVSAATLQAEDMINLPVELAAHGNWQVALREAMNCLAGLQIEADAERAATGEYIRPLMLLQAERRSEGQDTFTAERVKQILVEDFEVAADAVAISTGTLDELGTTDIADPACKLRYVITVDKLREGWDCPFAYVLMSFRASSTSTALEQILGRVLRMPRARRKQREALNKAYAFAVSQRIVEVAQSLRDGLVNAGFERQDAKDLIRALGSDSGQDDLLRQQDSVTVPLPQKDDQLELPDLSALPEATRKRFEKNLELSPETGSMTLRGQWTRNDQQALKEAFHSAQAAAAVEEAFAHLNAPGRQHIPTPSERGDSFAVPLLAWRQGDLLVDAGESPALEGAWSLRDVPAELKESEFPRELEAMQRTRLRIDEKGKVRSDPGEKLDVQMRLFVREPASEAGLLWWLENQLRDPNGNMDPAELAAWLSGALRYLQEHRGFTIDELAYRKFRLRQVLAAQLKAAKHGATAQGLLSLLGDEAHLSVGDDLQRVLSSGRYAWDWQYSGFTTLKRHFFPQIGNLKSEGEEFLCAEFIANDMAGVDCWVRNVERKPSSFSLPTSSDRFYPDFLIRMDHGGIIAAEYKGNHIATGDESKEKKRIGELWERRSAGRCAFAWVENQDWSSLKEAALRLAGATAKRVDG</sequence>
<reference evidence="2 3" key="1">
    <citation type="submission" date="2017-02" db="EMBL/GenBank/DDBJ databases">
        <title>Whole genome sequencing of Rhodanobacter lindaniclasticus DSM 17932.</title>
        <authorList>
            <person name="Kumar S."/>
            <person name="Patil P."/>
            <person name="Patil P.B."/>
        </authorList>
    </citation>
    <scope>NUCLEOTIDE SEQUENCE [LARGE SCALE GENOMIC DNA]</scope>
    <source>
        <strain evidence="2 3">DSM 17932</strain>
    </source>
</reference>
<dbReference type="InterPro" id="IPR027417">
    <property type="entry name" value="P-loop_NTPase"/>
</dbReference>
<gene>
    <name evidence="2" type="ORF">B1991_12635</name>
</gene>
<evidence type="ECO:0000313" key="2">
    <source>
        <dbReference type="EMBL" id="THD06659.1"/>
    </source>
</evidence>
<evidence type="ECO:0000313" key="3">
    <source>
        <dbReference type="Proteomes" id="UP000306317"/>
    </source>
</evidence>
<dbReference type="Proteomes" id="UP000306317">
    <property type="component" value="Unassembled WGS sequence"/>
</dbReference>
<evidence type="ECO:0000259" key="1">
    <source>
        <dbReference type="PROSITE" id="PS51192"/>
    </source>
</evidence>
<dbReference type="GO" id="GO:0005524">
    <property type="term" value="F:ATP binding"/>
    <property type="evidence" value="ECO:0007669"/>
    <property type="project" value="InterPro"/>
</dbReference>
<dbReference type="SMART" id="SM00487">
    <property type="entry name" value="DEXDc"/>
    <property type="match status" value="1"/>
</dbReference>
<name>A0A4S3KE19_9GAMM</name>
<dbReference type="GO" id="GO:0003677">
    <property type="term" value="F:DNA binding"/>
    <property type="evidence" value="ECO:0007669"/>
    <property type="project" value="InterPro"/>
</dbReference>
<proteinExistence type="predicted"/>
<dbReference type="SUPFAM" id="SSF52540">
    <property type="entry name" value="P-loop containing nucleoside triphosphate hydrolases"/>
    <property type="match status" value="1"/>
</dbReference>
<dbReference type="PROSITE" id="PS51192">
    <property type="entry name" value="HELICASE_ATP_BIND_1"/>
    <property type="match status" value="1"/>
</dbReference>
<dbReference type="PANTHER" id="PTHR47396">
    <property type="entry name" value="TYPE I RESTRICTION ENZYME ECOKI R PROTEIN"/>
    <property type="match status" value="1"/>
</dbReference>
<dbReference type="Gene3D" id="3.40.50.300">
    <property type="entry name" value="P-loop containing nucleotide triphosphate hydrolases"/>
    <property type="match status" value="2"/>
</dbReference>
<keyword evidence="3" id="KW-1185">Reference proteome</keyword>
<dbReference type="RefSeq" id="WP_136259036.1">
    <property type="nucleotide sequence ID" value="NZ_MWIO01000032.1"/>
</dbReference>
<feature type="domain" description="Helicase ATP-binding" evidence="1">
    <location>
        <begin position="60"/>
        <end position="262"/>
    </location>
</feature>
<protein>
    <recommendedName>
        <fullName evidence="1">Helicase ATP-binding domain-containing protein</fullName>
    </recommendedName>
</protein>